<protein>
    <recommendedName>
        <fullName evidence="3">Protein kinase domain-containing protein</fullName>
    </recommendedName>
</protein>
<dbReference type="SUPFAM" id="SSF50998">
    <property type="entry name" value="Quinoprotein alcohol dehydrogenase-like"/>
    <property type="match status" value="1"/>
</dbReference>
<dbReference type="InterPro" id="IPR000719">
    <property type="entry name" value="Prot_kinase_dom"/>
</dbReference>
<feature type="compositionally biased region" description="Basic and acidic residues" evidence="2">
    <location>
        <begin position="928"/>
        <end position="938"/>
    </location>
</feature>
<dbReference type="InterPro" id="IPR008271">
    <property type="entry name" value="Ser/Thr_kinase_AS"/>
</dbReference>
<organism evidence="4 5">
    <name type="scientific">Chlamydomonas schloesseri</name>
    <dbReference type="NCBI Taxonomy" id="2026947"/>
    <lineage>
        <taxon>Eukaryota</taxon>
        <taxon>Viridiplantae</taxon>
        <taxon>Chlorophyta</taxon>
        <taxon>core chlorophytes</taxon>
        <taxon>Chlorophyceae</taxon>
        <taxon>CS clade</taxon>
        <taxon>Chlamydomonadales</taxon>
        <taxon>Chlamydomonadaceae</taxon>
        <taxon>Chlamydomonas</taxon>
    </lineage>
</organism>
<feature type="domain" description="Protein kinase" evidence="3">
    <location>
        <begin position="310"/>
        <end position="722"/>
    </location>
</feature>
<dbReference type="GO" id="GO:0005524">
    <property type="term" value="F:ATP binding"/>
    <property type="evidence" value="ECO:0007669"/>
    <property type="project" value="InterPro"/>
</dbReference>
<feature type="compositionally biased region" description="Low complexity" evidence="2">
    <location>
        <begin position="843"/>
        <end position="858"/>
    </location>
</feature>
<feature type="region of interest" description="Disordered" evidence="2">
    <location>
        <begin position="1620"/>
        <end position="1694"/>
    </location>
</feature>
<evidence type="ECO:0000256" key="1">
    <source>
        <dbReference type="SAM" id="Coils"/>
    </source>
</evidence>
<accession>A0A835SKI1</accession>
<comment type="caution">
    <text evidence="4">The sequence shown here is derived from an EMBL/GenBank/DDBJ whole genome shotgun (WGS) entry which is preliminary data.</text>
</comment>
<feature type="region of interest" description="Disordered" evidence="2">
    <location>
        <begin position="927"/>
        <end position="946"/>
    </location>
</feature>
<proteinExistence type="predicted"/>
<dbReference type="Gene3D" id="1.10.510.10">
    <property type="entry name" value="Transferase(Phosphotransferase) domain 1"/>
    <property type="match status" value="1"/>
</dbReference>
<dbReference type="Proteomes" id="UP000613740">
    <property type="component" value="Unassembled WGS sequence"/>
</dbReference>
<sequence>MGFAFKRFNFFQPHQVARHTFPPNASCVVPGGPVLWVGTESGSVFILDARLSLLGTFNAHGHRVLEVVWLEKRQLLITVGSEEPGCLPFPCASREMHGVPRLVLVDASQASTWAVEVGAPALEALSAGGSTQGEPAAQQVLSAPEMLTYMRMWVGRKGLLDLLEEVQTRSAPMAPCSPCGLFTQCSRQTCWCLRSSAGASRSLPGPGGASWSLVYLAKLSGARRGQRRWWMLTGDLCRCSSGDPATRDHEMAPKQKGDAKVSTAASFDVPLPPAADLDKSLIDGDNAEIIVTVLAIVASDGARLHEVIKRYAPKHSFEGGQGKIWKVQLQPRLDPASQLVLPVIDMRAGPDKKMAKEGLSEEQLKTKLLGTPVPGMLKLIWTRYEQTGQILDLARNIIVQAVLSTGALGFLVQRLIRVSVTPVLKKHVAAQLRLQGGVAAGGGKGTDKVQAAADSIEGLLATQLAPQQDGSMADGLRSIAREYLRQVKLESHADMLARAVTYKTLPPVHENLVEDWMRIGTVLLMILDAMDQANVVHRDLKPANFLMSIMDGGTWMATRLADLGLARMVVDSQLNLTPGLLGTPGWMHILRCLWKAVFGEDPIRISDKEMDRQCGGKVLLSMPLSGELLQRHPISLGVGAFRYMLSWFSTEYLLPCDDRVGYGNAPVQLLGIQFALDLYLVGGTSQELSEALLLLTLSQTVSEQPQGRAVFATRAASTGEYLQRSEALFEECRPAWEAHAAKRRSMPTDAILDGRVYNAKQRLSEATALVREILGLCAVPQEEMRDRRVQAAVEQLMQRQRSAATLTCVGSGDGLQLKVAWVNVEAELRCIRGTFGGAGGDGTAAASSSSSSSSSTAAVNSGVDLTGTASGLNTATGGGRAGVGGAADTGLDTLAALSAVQLGLQLFMSMTEWHLLVVQRPNMVAPGRDAEEHEAHEEREEDEEDELWLRKVKQASTDWAQAAAQQRDVRNQKDLSSAMTVAAELVASAWCHQLAVDRGDALSPLHHILAGSDAAVAEAAARKAAGADAGSGGSGGLGSQVQRAGGISAAAAGGSTTAGGGVVAATVSAAGSAAGSAPAKGVIGVLPLHVPANIAFSRTIEAALALGPKSIQLDMLRLLFATDGRGNLLFAGPTKAMSLDIANSLPTAERAHVLVEMGFMSKQQAECVMNIRELPRHVNRGKEVRVAYTLQQTFAQTWPRVEQQRAREEKRMQKDMQQLDQDNKVQHRHDLNSRQKGWMTQQQCDAAAKKREEALEEKKRQLRERLTAFDTTQLQQLREVMDACMLTNVGQSLDKEAQKKLCFSLTCLMPALVSYANHALTQSMSIAAFLQQHPRALAVSLRGQQQAAAVRPAVAAGAGAAAAAAARPAGPAAAPPPLAPPPLAPAGRRGRGALAPVALVPRKAPGEIAAGGRPGGVVPLAMAPAPCQGAAPTAMPAAVRGLGGAAPTAMAAAPGAPLLSAGPDEAGMEEAGPEEAGAVDAGSEAEEAADAMAANVVMLVNRSAARTWAQYSAYQPRCSASAGSCASASAITSSRDASTSSSASGACSSGARAEQLVHAAIQTCDSEQALKLLIHKLAAFNTQDLREIEDPASPLVPTLLQAAQAAQVQQACGHAVMERAPPQPGQQGLAGLQGGPTSEPPMPQLAATMERKRQCPQEDVEMEEAVQPLQVLEEMLEDEQQPGEQPRKRQRLAH</sequence>
<keyword evidence="5" id="KW-1185">Reference proteome</keyword>
<dbReference type="PROSITE" id="PS00108">
    <property type="entry name" value="PROTEIN_KINASE_ST"/>
    <property type="match status" value="1"/>
</dbReference>
<evidence type="ECO:0000256" key="2">
    <source>
        <dbReference type="SAM" id="MobiDB-lite"/>
    </source>
</evidence>
<gene>
    <name evidence="4" type="ORF">HYH02_015532</name>
</gene>
<reference evidence="4" key="1">
    <citation type="journal article" date="2020" name="bioRxiv">
        <title>Comparative genomics of Chlamydomonas.</title>
        <authorList>
            <person name="Craig R.J."/>
            <person name="Hasan A.R."/>
            <person name="Ness R.W."/>
            <person name="Keightley P.D."/>
        </authorList>
    </citation>
    <scope>NUCLEOTIDE SEQUENCE</scope>
    <source>
        <strain evidence="4">CCAP 11/173</strain>
    </source>
</reference>
<feature type="region of interest" description="Disordered" evidence="2">
    <location>
        <begin position="841"/>
        <end position="860"/>
    </location>
</feature>
<dbReference type="PROSITE" id="PS50011">
    <property type="entry name" value="PROTEIN_KINASE_DOM"/>
    <property type="match status" value="1"/>
</dbReference>
<evidence type="ECO:0000313" key="4">
    <source>
        <dbReference type="EMBL" id="KAG2422030.1"/>
    </source>
</evidence>
<feature type="coiled-coil region" evidence="1">
    <location>
        <begin position="1244"/>
        <end position="1272"/>
    </location>
</feature>
<dbReference type="SUPFAM" id="SSF56112">
    <property type="entry name" value="Protein kinase-like (PK-like)"/>
    <property type="match status" value="1"/>
</dbReference>
<dbReference type="GO" id="GO:0004672">
    <property type="term" value="F:protein kinase activity"/>
    <property type="evidence" value="ECO:0007669"/>
    <property type="project" value="InterPro"/>
</dbReference>
<dbReference type="InterPro" id="IPR011009">
    <property type="entry name" value="Kinase-like_dom_sf"/>
</dbReference>
<evidence type="ECO:0000313" key="5">
    <source>
        <dbReference type="Proteomes" id="UP000613740"/>
    </source>
</evidence>
<keyword evidence="1" id="KW-0175">Coiled coil</keyword>
<evidence type="ECO:0000259" key="3">
    <source>
        <dbReference type="PROSITE" id="PS50011"/>
    </source>
</evidence>
<dbReference type="EMBL" id="JAEHOD010000358">
    <property type="protein sequence ID" value="KAG2422030.1"/>
    <property type="molecule type" value="Genomic_DNA"/>
</dbReference>
<name>A0A835SKI1_9CHLO</name>
<dbReference type="InterPro" id="IPR011047">
    <property type="entry name" value="Quinoprotein_ADH-like_sf"/>
</dbReference>